<keyword evidence="1" id="KW-1133">Transmembrane helix</keyword>
<feature type="transmembrane region" description="Helical" evidence="1">
    <location>
        <begin position="25"/>
        <end position="46"/>
    </location>
</feature>
<reference evidence="3" key="1">
    <citation type="submission" date="2015-09" db="EMBL/GenBank/DDBJ databases">
        <authorList>
            <person name="Rodrigo-Torres Lidia"/>
            <person name="Arahal R.David."/>
        </authorList>
    </citation>
    <scope>NUCLEOTIDE SEQUENCE [LARGE SCALE GENOMIC DNA]</scope>
    <source>
        <strain evidence="3">CECT 5114</strain>
    </source>
</reference>
<evidence type="ECO:0000313" key="2">
    <source>
        <dbReference type="EMBL" id="CUK26889.1"/>
    </source>
</evidence>
<dbReference type="EMBL" id="CYUE01000020">
    <property type="protein sequence ID" value="CUK26889.1"/>
    <property type="molecule type" value="Genomic_DNA"/>
</dbReference>
<evidence type="ECO:0000313" key="3">
    <source>
        <dbReference type="Proteomes" id="UP000051184"/>
    </source>
</evidence>
<gene>
    <name evidence="2" type="ORF">TA5114_02708</name>
</gene>
<dbReference type="OrthoDB" id="9990523at2"/>
<keyword evidence="3" id="KW-1185">Reference proteome</keyword>
<evidence type="ECO:0000256" key="1">
    <source>
        <dbReference type="SAM" id="Phobius"/>
    </source>
</evidence>
<dbReference type="RefSeq" id="WP_058315715.1">
    <property type="nucleotide sequence ID" value="NZ_CYTO01000009.1"/>
</dbReference>
<keyword evidence="1" id="KW-0472">Membrane</keyword>
<proteinExistence type="predicted"/>
<dbReference type="Proteomes" id="UP000051184">
    <property type="component" value="Unassembled WGS sequence"/>
</dbReference>
<dbReference type="STRING" id="1715691.TA5113_01539"/>
<sequence length="157" mass="16948">MVIEVAPSNSFQLFNSLYQTVRRTVSVGIGLGLVAAGAALWVLPGFETETAGVMKAMMGVLLIAIGVSFARVGGASRPVELVFDRTTQEWKMASRKGLRRGFKRQFDRIAPRGSVLTLKGPVAAMSDEQDAPLFDLHLDGHARAVLRQEAARLHATA</sequence>
<keyword evidence="1" id="KW-0812">Transmembrane</keyword>
<protein>
    <submittedName>
        <fullName evidence="2">Uncharacterized protein</fullName>
    </submittedName>
</protein>
<organism evidence="2 3">
    <name type="scientific">Cognatishimia activa</name>
    <dbReference type="NCBI Taxonomy" id="1715691"/>
    <lineage>
        <taxon>Bacteria</taxon>
        <taxon>Pseudomonadati</taxon>
        <taxon>Pseudomonadota</taxon>
        <taxon>Alphaproteobacteria</taxon>
        <taxon>Rhodobacterales</taxon>
        <taxon>Paracoccaceae</taxon>
        <taxon>Cognatishimia</taxon>
    </lineage>
</organism>
<dbReference type="AlphaFoldDB" id="A0A0P1ITM7"/>
<name>A0A0P1ITM7_9RHOB</name>
<accession>A0A0P1ITM7</accession>
<feature type="transmembrane region" description="Helical" evidence="1">
    <location>
        <begin position="52"/>
        <end position="70"/>
    </location>
</feature>